<dbReference type="RefSeq" id="WP_271122232.1">
    <property type="nucleotide sequence ID" value="NZ_JALHAN010000061.1"/>
</dbReference>
<organism evidence="1 2">
    <name type="scientific">Dryocola boscaweniae</name>
    <dbReference type="NCBI Taxonomy" id="2925397"/>
    <lineage>
        <taxon>Bacteria</taxon>
        <taxon>Pseudomonadati</taxon>
        <taxon>Pseudomonadota</taxon>
        <taxon>Gammaproteobacteria</taxon>
        <taxon>Enterobacterales</taxon>
        <taxon>Enterobacteriaceae</taxon>
        <taxon>Dryocola</taxon>
    </lineage>
</organism>
<dbReference type="AlphaFoldDB" id="A0A9X2W5Q8"/>
<protein>
    <submittedName>
        <fullName evidence="1">Lysis protein</fullName>
    </submittedName>
</protein>
<sequence>MSTRLLLALLVFLSLAFGVYHFQSRYTAQKQLTAEAEKKIDAQSRFIDELQNRQRDVAALDAMYIQELANAQRTIKNLQLDVAGGVKRLHLNATCKPLPAAAGSASVDDAARARLVDAAERDYFRLRERIAFVSKQLAGLQDYVRQQCMNPINKGGNK</sequence>
<accession>A0A9X2W5Q8</accession>
<dbReference type="Pfam" id="PF03245">
    <property type="entry name" value="Phage_lysis"/>
    <property type="match status" value="1"/>
</dbReference>
<evidence type="ECO:0000313" key="2">
    <source>
        <dbReference type="Proteomes" id="UP001150641"/>
    </source>
</evidence>
<dbReference type="GO" id="GO:0044659">
    <property type="term" value="P:viral release from host cell by cytolysis"/>
    <property type="evidence" value="ECO:0007669"/>
    <property type="project" value="InterPro"/>
</dbReference>
<keyword evidence="2" id="KW-1185">Reference proteome</keyword>
<dbReference type="Proteomes" id="UP001150641">
    <property type="component" value="Unassembled WGS sequence"/>
</dbReference>
<dbReference type="InterPro" id="IPR004929">
    <property type="entry name" value="I-spanin"/>
</dbReference>
<gene>
    <name evidence="1" type="ORF">MUA00_06890</name>
</gene>
<evidence type="ECO:0000313" key="1">
    <source>
        <dbReference type="EMBL" id="MCT4701528.1"/>
    </source>
</evidence>
<proteinExistence type="predicted"/>
<reference evidence="1" key="1">
    <citation type="submission" date="2022-03" db="EMBL/GenBank/DDBJ databases">
        <title>Proposal of a novel genus Dryocolo and two novel species.</title>
        <authorList>
            <person name="Maddock D.W."/>
            <person name="Brady C.L."/>
            <person name="Denman S."/>
            <person name="Arnold D."/>
        </authorList>
    </citation>
    <scope>NUCLEOTIDE SEQUENCE</scope>
    <source>
        <strain evidence="1">H6W4</strain>
    </source>
</reference>
<comment type="caution">
    <text evidence="1">The sequence shown here is derived from an EMBL/GenBank/DDBJ whole genome shotgun (WGS) entry which is preliminary data.</text>
</comment>
<dbReference type="EMBL" id="JALHAP010000074">
    <property type="protein sequence ID" value="MCT4701528.1"/>
    <property type="molecule type" value="Genomic_DNA"/>
</dbReference>
<name>A0A9X2W5Q8_9ENTR</name>